<dbReference type="Proteomes" id="UP000230069">
    <property type="component" value="Unassembled WGS sequence"/>
</dbReference>
<evidence type="ECO:0000256" key="12">
    <source>
        <dbReference type="RuleBase" id="RU000461"/>
    </source>
</evidence>
<evidence type="ECO:0000256" key="8">
    <source>
        <dbReference type="ARBA" id="ARBA00023002"/>
    </source>
</evidence>
<dbReference type="CDD" id="cd20618">
    <property type="entry name" value="CYP71_clan"/>
    <property type="match status" value="1"/>
</dbReference>
<dbReference type="InParanoid" id="A0A2G5EHQ6"/>
<evidence type="ECO:0000256" key="6">
    <source>
        <dbReference type="ARBA" id="ARBA00022723"/>
    </source>
</evidence>
<protein>
    <submittedName>
        <fullName evidence="14">Uncharacterized protein</fullName>
    </submittedName>
</protein>
<keyword evidence="8 12" id="KW-0560">Oxidoreductase</keyword>
<keyword evidence="4 11" id="KW-0349">Heme</keyword>
<evidence type="ECO:0000256" key="3">
    <source>
        <dbReference type="ARBA" id="ARBA00010617"/>
    </source>
</evidence>
<dbReference type="EMBL" id="KZ305025">
    <property type="protein sequence ID" value="PIA55305.1"/>
    <property type="molecule type" value="Genomic_DNA"/>
</dbReference>
<keyword evidence="9 11" id="KW-0408">Iron</keyword>
<gene>
    <name evidence="14" type="ORF">AQUCO_00800198v1</name>
</gene>
<evidence type="ECO:0000256" key="4">
    <source>
        <dbReference type="ARBA" id="ARBA00022617"/>
    </source>
</evidence>
<dbReference type="PANTHER" id="PTHR47944:SF4">
    <property type="entry name" value="OS09G0441700 PROTEIN"/>
    <property type="match status" value="1"/>
</dbReference>
<keyword evidence="7" id="KW-1133">Transmembrane helix</keyword>
<feature type="binding site" description="axial binding residue" evidence="11">
    <location>
        <position position="527"/>
    </location>
    <ligand>
        <name>heme</name>
        <dbReference type="ChEBI" id="CHEBI:30413"/>
    </ligand>
    <ligandPart>
        <name>Fe</name>
        <dbReference type="ChEBI" id="CHEBI:18248"/>
    </ligandPart>
</feature>
<dbReference type="InterPro" id="IPR017972">
    <property type="entry name" value="Cyt_P450_CS"/>
</dbReference>
<dbReference type="FunFam" id="1.10.630.10:FF:000097">
    <property type="entry name" value="Cytochrome P-450 19"/>
    <property type="match status" value="1"/>
</dbReference>
<evidence type="ECO:0000256" key="7">
    <source>
        <dbReference type="ARBA" id="ARBA00022989"/>
    </source>
</evidence>
<sequence length="595" mass="67885">MSLLVLTVRATLNLFGNATALKINNHKTTLLVGGMNAQDSQAFTTTMGVGLVKPPITYLGHPLTSTRLSIRDCFPLVERVTKRIHICKNFCASNYSLGPTPLILFFLAFYLRPHHRVNLPPGPKPWPIIGNLNLIGSLPHRSIHELSQVYGPIMQLQFGSFPVVVGSSVEMAKQFLKVNDLNFASRPKFSAVKYTTYDYTDIGWAPYGRYWRHVRKMCLTELLNTKKIDSYEYIRVEEGRALLFGLYASCGNPITLKDHFSDFTLNNITRMILSKKYLDKSKSKELKKIADEWFFLNGGMNIGDSIPWINSLDIQGYVKRMKAFRIKVDPFLEGEVDEHIARRHDHLKNEFVPKDIVDVLLQLADDPNPDLKLSRNNIKSITLDLFAGGVMSPTTIIEWALSELLKHPKLFEKATEELDKVIGRDRWVEEKDLPNLPYIKFIIYETMRMHPGAPMLAPHLARENCKIHGYDIVQGTQVLVNTWSIGRDPTLWDEPNEFCPERFLGRDIDVKGRHFELLPFGSGRRMCPGYSLGLKLIESGLANLLHGFTWKLPNHMMNPYDLNMDEVWGLSVYKKVPLVAVAQPRLPIHLYTNVI</sequence>
<organism evidence="14 15">
    <name type="scientific">Aquilegia coerulea</name>
    <name type="common">Rocky mountain columbine</name>
    <dbReference type="NCBI Taxonomy" id="218851"/>
    <lineage>
        <taxon>Eukaryota</taxon>
        <taxon>Viridiplantae</taxon>
        <taxon>Streptophyta</taxon>
        <taxon>Embryophyta</taxon>
        <taxon>Tracheophyta</taxon>
        <taxon>Spermatophyta</taxon>
        <taxon>Magnoliopsida</taxon>
        <taxon>Ranunculales</taxon>
        <taxon>Ranunculaceae</taxon>
        <taxon>Thalictroideae</taxon>
        <taxon>Aquilegia</taxon>
    </lineage>
</organism>
<evidence type="ECO:0000256" key="9">
    <source>
        <dbReference type="ARBA" id="ARBA00023004"/>
    </source>
</evidence>
<dbReference type="GO" id="GO:0016717">
    <property type="term" value="F:oxidoreductase activity, acting on paired donors, with oxidation of a pair of donors resulting in the reduction of molecular oxygen to two molecules of water"/>
    <property type="evidence" value="ECO:0007669"/>
    <property type="project" value="UniProtKB-ARBA"/>
</dbReference>
<evidence type="ECO:0000256" key="11">
    <source>
        <dbReference type="PIRSR" id="PIRSR602401-1"/>
    </source>
</evidence>
<dbReference type="GO" id="GO:0020037">
    <property type="term" value="F:heme binding"/>
    <property type="evidence" value="ECO:0007669"/>
    <property type="project" value="InterPro"/>
</dbReference>
<keyword evidence="10" id="KW-0472">Membrane</keyword>
<evidence type="ECO:0000313" key="15">
    <source>
        <dbReference type="Proteomes" id="UP000230069"/>
    </source>
</evidence>
<dbReference type="PRINTS" id="PR00463">
    <property type="entry name" value="EP450I"/>
</dbReference>
<comment type="cofactor">
    <cofactor evidence="1 11">
        <name>heme</name>
        <dbReference type="ChEBI" id="CHEBI:30413"/>
    </cofactor>
</comment>
<comment type="subcellular location">
    <subcellularLocation>
        <location evidence="2">Membrane</location>
        <topology evidence="2">Single-pass membrane protein</topology>
    </subcellularLocation>
</comment>
<dbReference type="OrthoDB" id="2789670at2759"/>
<dbReference type="STRING" id="218851.A0A2G5EHQ6"/>
<dbReference type="GO" id="GO:0016020">
    <property type="term" value="C:membrane"/>
    <property type="evidence" value="ECO:0007669"/>
    <property type="project" value="UniProtKB-SubCell"/>
</dbReference>
<evidence type="ECO:0000256" key="13">
    <source>
        <dbReference type="SAM" id="SignalP"/>
    </source>
</evidence>
<dbReference type="PROSITE" id="PS00086">
    <property type="entry name" value="CYTOCHROME_P450"/>
    <property type="match status" value="1"/>
</dbReference>
<feature type="signal peptide" evidence="13">
    <location>
        <begin position="1"/>
        <end position="20"/>
    </location>
</feature>
<evidence type="ECO:0000256" key="2">
    <source>
        <dbReference type="ARBA" id="ARBA00004167"/>
    </source>
</evidence>
<dbReference type="AlphaFoldDB" id="A0A2G5EHQ6"/>
<dbReference type="PRINTS" id="PR00385">
    <property type="entry name" value="P450"/>
</dbReference>
<dbReference type="InterPro" id="IPR036396">
    <property type="entry name" value="Cyt_P450_sf"/>
</dbReference>
<evidence type="ECO:0000256" key="1">
    <source>
        <dbReference type="ARBA" id="ARBA00001971"/>
    </source>
</evidence>
<evidence type="ECO:0000313" key="14">
    <source>
        <dbReference type="EMBL" id="PIA55305.1"/>
    </source>
</evidence>
<dbReference type="GO" id="GO:0005506">
    <property type="term" value="F:iron ion binding"/>
    <property type="evidence" value="ECO:0007669"/>
    <property type="project" value="InterPro"/>
</dbReference>
<dbReference type="InterPro" id="IPR002401">
    <property type="entry name" value="Cyt_P450_E_grp-I"/>
</dbReference>
<reference evidence="14 15" key="1">
    <citation type="submission" date="2017-09" db="EMBL/GenBank/DDBJ databases">
        <title>WGS assembly of Aquilegia coerulea Goldsmith.</title>
        <authorList>
            <person name="Hodges S."/>
            <person name="Kramer E."/>
            <person name="Nordborg M."/>
            <person name="Tomkins J."/>
            <person name="Borevitz J."/>
            <person name="Derieg N."/>
            <person name="Yan J."/>
            <person name="Mihaltcheva S."/>
            <person name="Hayes R.D."/>
            <person name="Rokhsar D."/>
        </authorList>
    </citation>
    <scope>NUCLEOTIDE SEQUENCE [LARGE SCALE GENOMIC DNA]</scope>
    <source>
        <strain evidence="15">cv. Goldsmith</strain>
    </source>
</reference>
<accession>A0A2G5EHQ6</accession>
<dbReference type="GO" id="GO:0004497">
    <property type="term" value="F:monooxygenase activity"/>
    <property type="evidence" value="ECO:0007669"/>
    <property type="project" value="UniProtKB-KW"/>
</dbReference>
<feature type="chain" id="PRO_5013572820" evidence="13">
    <location>
        <begin position="21"/>
        <end position="595"/>
    </location>
</feature>
<comment type="similarity">
    <text evidence="3 12">Belongs to the cytochrome P450 family.</text>
</comment>
<evidence type="ECO:0000256" key="5">
    <source>
        <dbReference type="ARBA" id="ARBA00022692"/>
    </source>
</evidence>
<keyword evidence="5" id="KW-0812">Transmembrane</keyword>
<dbReference type="GO" id="GO:0033075">
    <property type="term" value="P:isoquinoline alkaloid biosynthetic process"/>
    <property type="evidence" value="ECO:0007669"/>
    <property type="project" value="UniProtKB-ARBA"/>
</dbReference>
<keyword evidence="6 11" id="KW-0479">Metal-binding</keyword>
<name>A0A2G5EHQ6_AQUCA</name>
<dbReference type="SUPFAM" id="SSF48264">
    <property type="entry name" value="Cytochrome P450"/>
    <property type="match status" value="1"/>
</dbReference>
<dbReference type="PANTHER" id="PTHR47944">
    <property type="entry name" value="CYTOCHROME P450 98A9"/>
    <property type="match status" value="1"/>
</dbReference>
<keyword evidence="13" id="KW-0732">Signal</keyword>
<keyword evidence="12" id="KW-0503">Monooxygenase</keyword>
<evidence type="ECO:0000256" key="10">
    <source>
        <dbReference type="ARBA" id="ARBA00023136"/>
    </source>
</evidence>
<dbReference type="Pfam" id="PF00067">
    <property type="entry name" value="p450"/>
    <property type="match status" value="1"/>
</dbReference>
<proteinExistence type="inferred from homology"/>
<dbReference type="Gene3D" id="1.10.630.10">
    <property type="entry name" value="Cytochrome P450"/>
    <property type="match status" value="1"/>
</dbReference>
<dbReference type="InterPro" id="IPR001128">
    <property type="entry name" value="Cyt_P450"/>
</dbReference>
<keyword evidence="15" id="KW-1185">Reference proteome</keyword>